<dbReference type="Gene3D" id="1.10.300.10">
    <property type="entry name" value="Adenylosuccinate Synthetase, subunit A, domain 2"/>
    <property type="match status" value="1"/>
</dbReference>
<dbReference type="InterPro" id="IPR042109">
    <property type="entry name" value="Adenylosuccinate_synth_dom1"/>
</dbReference>
<evidence type="ECO:0000256" key="4">
    <source>
        <dbReference type="ARBA" id="ARBA00022755"/>
    </source>
</evidence>
<comment type="similarity">
    <text evidence="7">Belongs to the adenylosuccinate synthetase family.</text>
</comment>
<feature type="binding site" evidence="7">
    <location>
        <position position="12"/>
    </location>
    <ligand>
        <name>Mg(2+)</name>
        <dbReference type="ChEBI" id="CHEBI:18420"/>
    </ligand>
</feature>
<dbReference type="GO" id="GO:0000287">
    <property type="term" value="F:magnesium ion binding"/>
    <property type="evidence" value="ECO:0007669"/>
    <property type="project" value="UniProtKB-UniRule"/>
</dbReference>
<sequence>MILIVGDAGLGDGGKGTSVDNLVRVTGARTVVRYNGGSQPAHNVVLPDGRHHTCAQFGSGIFIPGTETIHSQYVLINPLALLEENEVLKIKGVTDALDRLKIHRDCLVITPFQVIMNRIRELVRANKCHGSCGKGVGETAADGKIMGKMALRMNDLYDQDALYEKLRYIRLTKLDTAEQLISGQDNDEIRHYYDLLANYGYFQWVVEAYTKFVETSRAAVVDTGYLKEKLAGGDVIFEGAQGVLLDPVYGFYPYITKTRTTAENAFRLIRECDYQGEVKILSAMRPYATRHGAGPFVTEDSWLTKTIPDRHNIFKEWQRGFRIGWFDSLTARYAMEVSGGADEIILTNLDRLSVLKKIYICISYEYTGINPGHLDGLFEWERTGDGKTRITGIKKIDGADIGKREEASRIMFDCQPLEFMEFPGWQKDISAIKSFDGLPPEAREYVHFIEEIVGIPISMISVGPTWTHKINL</sequence>
<keyword evidence="1 7" id="KW-0436">Ligase</keyword>
<reference evidence="8 9" key="1">
    <citation type="journal article" date="2016" name="Nat. Commun.">
        <title>Thousands of microbial genomes shed light on interconnected biogeochemical processes in an aquifer system.</title>
        <authorList>
            <person name="Anantharaman K."/>
            <person name="Brown C.T."/>
            <person name="Hug L.A."/>
            <person name="Sharon I."/>
            <person name="Castelle C.J."/>
            <person name="Probst A.J."/>
            <person name="Thomas B.C."/>
            <person name="Singh A."/>
            <person name="Wilkins M.J."/>
            <person name="Karaoz U."/>
            <person name="Brodie E.L."/>
            <person name="Williams K.H."/>
            <person name="Hubbard S.S."/>
            <person name="Banfield J.F."/>
        </authorList>
    </citation>
    <scope>NUCLEOTIDE SEQUENCE [LARGE SCALE GENOMIC DNA]</scope>
</reference>
<keyword evidence="5 7" id="KW-0460">Magnesium</keyword>
<feature type="binding site" evidence="7">
    <location>
        <begin position="461"/>
        <end position="463"/>
    </location>
    <ligand>
        <name>GTP</name>
        <dbReference type="ChEBI" id="CHEBI:37565"/>
    </ligand>
</feature>
<keyword evidence="3 7" id="KW-0547">Nucleotide-binding</keyword>
<dbReference type="SMART" id="SM00788">
    <property type="entry name" value="Adenylsucc_synt"/>
    <property type="match status" value="1"/>
</dbReference>
<dbReference type="InterPro" id="IPR001114">
    <property type="entry name" value="Adenylosuccinate_synthetase"/>
</dbReference>
<comment type="caution">
    <text evidence="8">The sequence shown here is derived from an EMBL/GenBank/DDBJ whole genome shotgun (WGS) entry which is preliminary data.</text>
</comment>
<dbReference type="Proteomes" id="UP000178367">
    <property type="component" value="Unassembled WGS sequence"/>
</dbReference>
<dbReference type="InterPro" id="IPR027417">
    <property type="entry name" value="P-loop_NTPase"/>
</dbReference>
<comment type="function">
    <text evidence="7">Plays an important role in the de novo pathway of purine nucleotide biosynthesis. Catalyzes the first committed step in the biosynthesis of AMP from IMP.</text>
</comment>
<dbReference type="STRING" id="1797994.A2227_05610"/>
<dbReference type="UniPathway" id="UPA00075">
    <property type="reaction ID" value="UER00335"/>
</dbReference>
<comment type="pathway">
    <text evidence="7">Purine metabolism; AMP biosynthesis via de novo pathway; AMP from IMP: step 1/2.</text>
</comment>
<feature type="binding site" description="in other chain" evidence="7">
    <location>
        <position position="241"/>
    </location>
    <ligand>
        <name>IMP</name>
        <dbReference type="ChEBI" id="CHEBI:58053"/>
        <note>ligand shared between dimeric partners</note>
    </ligand>
</feature>
<keyword evidence="4 7" id="KW-0658">Purine biosynthesis</keyword>
<feature type="binding site" description="in other chain" evidence="7">
    <location>
        <position position="256"/>
    </location>
    <ligand>
        <name>IMP</name>
        <dbReference type="ChEBI" id="CHEBI:58053"/>
        <note>ligand shared between dimeric partners</note>
    </ligand>
</feature>
<dbReference type="PANTHER" id="PTHR11846:SF0">
    <property type="entry name" value="ADENYLOSUCCINATE SYNTHETASE"/>
    <property type="match status" value="1"/>
</dbReference>
<gene>
    <name evidence="7" type="primary">purA</name>
    <name evidence="8" type="ORF">A2227_05610</name>
</gene>
<dbReference type="GO" id="GO:0044208">
    <property type="term" value="P:'de novo' AMP biosynthetic process"/>
    <property type="evidence" value="ECO:0007669"/>
    <property type="project" value="UniProtKB-UniRule"/>
</dbReference>
<dbReference type="SUPFAM" id="SSF52540">
    <property type="entry name" value="P-loop containing nucleoside triphosphate hydrolases"/>
    <property type="match status" value="1"/>
</dbReference>
<dbReference type="Gene3D" id="3.40.440.10">
    <property type="entry name" value="Adenylosuccinate Synthetase, subunit A, domain 1"/>
    <property type="match status" value="1"/>
</dbReference>
<evidence type="ECO:0000313" key="9">
    <source>
        <dbReference type="Proteomes" id="UP000178367"/>
    </source>
</evidence>
<dbReference type="InterPro" id="IPR042110">
    <property type="entry name" value="Adenylosuccinate_synth_dom2"/>
</dbReference>
<keyword evidence="6 7" id="KW-0342">GTP-binding</keyword>
<feature type="active site" description="Proton donor" evidence="7">
    <location>
        <position position="42"/>
    </location>
</feature>
<dbReference type="HAMAP" id="MF_00011">
    <property type="entry name" value="Adenylosucc_synth"/>
    <property type="match status" value="1"/>
</dbReference>
<comment type="subunit">
    <text evidence="7">Homodimer.</text>
</comment>
<dbReference type="GO" id="GO:0005737">
    <property type="term" value="C:cytoplasm"/>
    <property type="evidence" value="ECO:0007669"/>
    <property type="project" value="UniProtKB-SubCell"/>
</dbReference>
<evidence type="ECO:0000313" key="8">
    <source>
        <dbReference type="EMBL" id="OGF25950.1"/>
    </source>
</evidence>
<protein>
    <recommendedName>
        <fullName evidence="7">Adenylosuccinate synthetase</fullName>
        <shortName evidence="7">AMPSase</shortName>
        <shortName evidence="7">AdSS</shortName>
        <ecNumber evidence="7">6.3.4.4</ecNumber>
    </recommendedName>
    <alternativeName>
        <fullName evidence="7">IMP--aspartate ligase</fullName>
    </alternativeName>
</protein>
<comment type="subcellular location">
    <subcellularLocation>
        <location evidence="7">Cytoplasm</location>
    </subcellularLocation>
</comment>
<dbReference type="Gene3D" id="3.90.170.10">
    <property type="entry name" value="Adenylosuccinate Synthetase, subunit A, domain 3"/>
    <property type="match status" value="1"/>
</dbReference>
<name>A0A1F5SGX2_9BACT</name>
<feature type="binding site" description="in other chain" evidence="7">
    <location>
        <position position="319"/>
    </location>
    <ligand>
        <name>IMP</name>
        <dbReference type="ChEBI" id="CHEBI:58053"/>
        <note>ligand shared between dimeric partners</note>
    </ligand>
</feature>
<evidence type="ECO:0000256" key="2">
    <source>
        <dbReference type="ARBA" id="ARBA00022723"/>
    </source>
</evidence>
<comment type="cofactor">
    <cofactor evidence="7">
        <name>Mg(2+)</name>
        <dbReference type="ChEBI" id="CHEBI:18420"/>
    </cofactor>
    <text evidence="7">Binds 1 Mg(2+) ion per subunit.</text>
</comment>
<evidence type="ECO:0000256" key="7">
    <source>
        <dbReference type="HAMAP-Rule" id="MF_00011"/>
    </source>
</evidence>
<keyword evidence="7" id="KW-0963">Cytoplasm</keyword>
<dbReference type="EC" id="6.3.4.4" evidence="7"/>
<dbReference type="EMBL" id="MFGB01000018">
    <property type="protein sequence ID" value="OGF25950.1"/>
    <property type="molecule type" value="Genomic_DNA"/>
</dbReference>
<dbReference type="Pfam" id="PF00709">
    <property type="entry name" value="Adenylsucc_synt"/>
    <property type="match status" value="1"/>
</dbReference>
<evidence type="ECO:0000256" key="3">
    <source>
        <dbReference type="ARBA" id="ARBA00022741"/>
    </source>
</evidence>
<comment type="catalytic activity">
    <reaction evidence="7">
        <text>IMP + L-aspartate + GTP = N(6)-(1,2-dicarboxyethyl)-AMP + GDP + phosphate + 2 H(+)</text>
        <dbReference type="Rhea" id="RHEA:15753"/>
        <dbReference type="ChEBI" id="CHEBI:15378"/>
        <dbReference type="ChEBI" id="CHEBI:29991"/>
        <dbReference type="ChEBI" id="CHEBI:37565"/>
        <dbReference type="ChEBI" id="CHEBI:43474"/>
        <dbReference type="ChEBI" id="CHEBI:57567"/>
        <dbReference type="ChEBI" id="CHEBI:58053"/>
        <dbReference type="ChEBI" id="CHEBI:58189"/>
        <dbReference type="EC" id="6.3.4.4"/>
    </reaction>
</comment>
<dbReference type="InterPro" id="IPR042111">
    <property type="entry name" value="Adenylosuccinate_synth_dom3"/>
</dbReference>
<organism evidence="8 9">
    <name type="scientific">Candidatus Falkowbacteria bacterium RIFOXYA2_FULL_47_19</name>
    <dbReference type="NCBI Taxonomy" id="1797994"/>
    <lineage>
        <taxon>Bacteria</taxon>
        <taxon>Candidatus Falkowiibacteriota</taxon>
    </lineage>
</organism>
<proteinExistence type="inferred from homology"/>
<comment type="caution">
    <text evidence="7">Lacks conserved residue(s) required for the propagation of feature annotation.</text>
</comment>
<accession>A0A1F5SGX2</accession>
<dbReference type="GO" id="GO:0046040">
    <property type="term" value="P:IMP metabolic process"/>
    <property type="evidence" value="ECO:0007669"/>
    <property type="project" value="TreeGrafter"/>
</dbReference>
<dbReference type="AlphaFoldDB" id="A0A1F5SGX2"/>
<evidence type="ECO:0000256" key="5">
    <source>
        <dbReference type="ARBA" id="ARBA00022842"/>
    </source>
</evidence>
<evidence type="ECO:0000256" key="1">
    <source>
        <dbReference type="ARBA" id="ARBA00022598"/>
    </source>
</evidence>
<feature type="binding site" evidence="7">
    <location>
        <begin position="348"/>
        <end position="350"/>
    </location>
    <ligand>
        <name>GTP</name>
        <dbReference type="ChEBI" id="CHEBI:37565"/>
    </ligand>
</feature>
<dbReference type="PANTHER" id="PTHR11846">
    <property type="entry name" value="ADENYLOSUCCINATE SYNTHETASE"/>
    <property type="match status" value="1"/>
</dbReference>
<feature type="active site" description="Proton acceptor" evidence="7">
    <location>
        <position position="12"/>
    </location>
</feature>
<dbReference type="GO" id="GO:0004019">
    <property type="term" value="F:adenylosuccinate synthase activity"/>
    <property type="evidence" value="ECO:0007669"/>
    <property type="project" value="UniProtKB-UniRule"/>
</dbReference>
<dbReference type="GO" id="GO:0005525">
    <property type="term" value="F:GTP binding"/>
    <property type="evidence" value="ECO:0007669"/>
    <property type="project" value="UniProtKB-UniRule"/>
</dbReference>
<keyword evidence="2 7" id="KW-0479">Metal-binding</keyword>
<evidence type="ECO:0000256" key="6">
    <source>
        <dbReference type="ARBA" id="ARBA00023134"/>
    </source>
</evidence>